<comment type="similarity">
    <text evidence="1">Belongs to the peptidase S10 family.</text>
</comment>
<accession>A0AAD6KYQ8</accession>
<organism evidence="6 7">
    <name type="scientific">Salix udensis</name>
    <dbReference type="NCBI Taxonomy" id="889485"/>
    <lineage>
        <taxon>Eukaryota</taxon>
        <taxon>Viridiplantae</taxon>
        <taxon>Streptophyta</taxon>
        <taxon>Embryophyta</taxon>
        <taxon>Tracheophyta</taxon>
        <taxon>Spermatophyta</taxon>
        <taxon>Magnoliopsida</taxon>
        <taxon>eudicotyledons</taxon>
        <taxon>Gunneridae</taxon>
        <taxon>Pentapetalae</taxon>
        <taxon>rosids</taxon>
        <taxon>fabids</taxon>
        <taxon>Malpighiales</taxon>
        <taxon>Salicaceae</taxon>
        <taxon>Saliceae</taxon>
        <taxon>Salix</taxon>
    </lineage>
</organism>
<keyword evidence="3" id="KW-0645">Protease</keyword>
<keyword evidence="7" id="KW-1185">Reference proteome</keyword>
<dbReference type="GO" id="GO:0006508">
    <property type="term" value="P:proteolysis"/>
    <property type="evidence" value="ECO:0007669"/>
    <property type="project" value="UniProtKB-KW"/>
</dbReference>
<protein>
    <submittedName>
        <fullName evidence="6">Uncharacterized protein</fullName>
    </submittedName>
</protein>
<dbReference type="SUPFAM" id="SSF53474">
    <property type="entry name" value="alpha/beta-Hydrolases"/>
    <property type="match status" value="1"/>
</dbReference>
<dbReference type="EMBL" id="JAPFFJ010000003">
    <property type="protein sequence ID" value="KAJ6432113.1"/>
    <property type="molecule type" value="Genomic_DNA"/>
</dbReference>
<dbReference type="Pfam" id="PF00450">
    <property type="entry name" value="Peptidase_S10"/>
    <property type="match status" value="1"/>
</dbReference>
<evidence type="ECO:0000256" key="5">
    <source>
        <dbReference type="ARBA" id="ARBA00023180"/>
    </source>
</evidence>
<reference evidence="6 7" key="1">
    <citation type="journal article" date="2023" name="Int. J. Mol. Sci.">
        <title>De Novo Assembly and Annotation of 11 Diverse Shrub Willow (Salix) Genomes Reveals Novel Gene Organization in Sex-Linked Regions.</title>
        <authorList>
            <person name="Hyden B."/>
            <person name="Feng K."/>
            <person name="Yates T.B."/>
            <person name="Jawdy S."/>
            <person name="Cereghino C."/>
            <person name="Smart L.B."/>
            <person name="Muchero W."/>
        </authorList>
    </citation>
    <scope>NUCLEOTIDE SEQUENCE [LARGE SCALE GENOMIC DNA]</scope>
    <source>
        <tissue evidence="6">Shoot tip</tissue>
    </source>
</reference>
<sequence>MLISETETEQFGFGVLFGTVGDTDGRVPVVGSRYCIEALGLPLTSSWHSWFHNHQVGGRIVEYEGLTFVTVRGAGHLVPLSKPGEALALIHSFLSGEPLPTRR</sequence>
<evidence type="ECO:0000256" key="3">
    <source>
        <dbReference type="ARBA" id="ARBA00022670"/>
    </source>
</evidence>
<keyword evidence="2" id="KW-0121">Carboxypeptidase</keyword>
<gene>
    <name evidence="6" type="ORF">OIU84_019381</name>
</gene>
<dbReference type="InterPro" id="IPR029058">
    <property type="entry name" value="AB_hydrolase_fold"/>
</dbReference>
<dbReference type="Proteomes" id="UP001162972">
    <property type="component" value="Chromosome 10"/>
</dbReference>
<dbReference type="AlphaFoldDB" id="A0AAD6KYQ8"/>
<dbReference type="GO" id="GO:0004185">
    <property type="term" value="F:serine-type carboxypeptidase activity"/>
    <property type="evidence" value="ECO:0007669"/>
    <property type="project" value="InterPro"/>
</dbReference>
<proteinExistence type="inferred from homology"/>
<keyword evidence="5" id="KW-0325">Glycoprotein</keyword>
<dbReference type="PROSITE" id="PS00560">
    <property type="entry name" value="CARBOXYPEPT_SER_HIS"/>
    <property type="match status" value="1"/>
</dbReference>
<evidence type="ECO:0000256" key="4">
    <source>
        <dbReference type="ARBA" id="ARBA00022801"/>
    </source>
</evidence>
<evidence type="ECO:0000313" key="7">
    <source>
        <dbReference type="Proteomes" id="UP001162972"/>
    </source>
</evidence>
<keyword evidence="4" id="KW-0378">Hydrolase</keyword>
<name>A0AAD6KYQ8_9ROSI</name>
<dbReference type="InterPro" id="IPR033124">
    <property type="entry name" value="Ser_caboxypep_his_AS"/>
</dbReference>
<dbReference type="Gene3D" id="3.40.50.11320">
    <property type="match status" value="1"/>
</dbReference>
<dbReference type="InterPro" id="IPR001563">
    <property type="entry name" value="Peptidase_S10"/>
</dbReference>
<evidence type="ECO:0000313" key="6">
    <source>
        <dbReference type="EMBL" id="KAJ6432113.1"/>
    </source>
</evidence>
<evidence type="ECO:0000256" key="1">
    <source>
        <dbReference type="ARBA" id="ARBA00009431"/>
    </source>
</evidence>
<comment type="caution">
    <text evidence="6">The sequence shown here is derived from an EMBL/GenBank/DDBJ whole genome shotgun (WGS) entry which is preliminary data.</text>
</comment>
<evidence type="ECO:0000256" key="2">
    <source>
        <dbReference type="ARBA" id="ARBA00022645"/>
    </source>
</evidence>